<evidence type="ECO:0000313" key="4">
    <source>
        <dbReference type="Proteomes" id="UP000184356"/>
    </source>
</evidence>
<keyword evidence="4" id="KW-1185">Reference proteome</keyword>
<dbReference type="Proteomes" id="UP000184356">
    <property type="component" value="Unassembled WGS sequence"/>
</dbReference>
<dbReference type="RefSeq" id="XP_040704869.1">
    <property type="nucleotide sequence ID" value="XM_040844662.1"/>
</dbReference>
<sequence length="113" mass="12010">MKPATILRTVAALFLGNVMGQVTITIPGLPDLPTISIPTLSIPSSVSLPDLPTISIPTTLLTCLPNLPTTLPSITWPTLMASEPTGEPDNIKKSSVQGKFERMHPRQIGRADA</sequence>
<reference evidence="4" key="1">
    <citation type="journal article" date="2017" name="Genome Biol.">
        <title>Comparative genomics reveals high biological diversity and specific adaptations in the industrially and medically important fungal genus Aspergillus.</title>
        <authorList>
            <person name="de Vries R.P."/>
            <person name="Riley R."/>
            <person name="Wiebenga A."/>
            <person name="Aguilar-Osorio G."/>
            <person name="Amillis S."/>
            <person name="Uchima C.A."/>
            <person name="Anderluh G."/>
            <person name="Asadollahi M."/>
            <person name="Askin M."/>
            <person name="Barry K."/>
            <person name="Battaglia E."/>
            <person name="Bayram O."/>
            <person name="Benocci T."/>
            <person name="Braus-Stromeyer S.A."/>
            <person name="Caldana C."/>
            <person name="Canovas D."/>
            <person name="Cerqueira G.C."/>
            <person name="Chen F."/>
            <person name="Chen W."/>
            <person name="Choi C."/>
            <person name="Clum A."/>
            <person name="Dos Santos R.A."/>
            <person name="Damasio A.R."/>
            <person name="Diallinas G."/>
            <person name="Emri T."/>
            <person name="Fekete E."/>
            <person name="Flipphi M."/>
            <person name="Freyberg S."/>
            <person name="Gallo A."/>
            <person name="Gournas C."/>
            <person name="Habgood R."/>
            <person name="Hainaut M."/>
            <person name="Harispe M.L."/>
            <person name="Henrissat B."/>
            <person name="Hilden K.S."/>
            <person name="Hope R."/>
            <person name="Hossain A."/>
            <person name="Karabika E."/>
            <person name="Karaffa L."/>
            <person name="Karanyi Z."/>
            <person name="Krasevec N."/>
            <person name="Kuo A."/>
            <person name="Kusch H."/>
            <person name="LaButti K."/>
            <person name="Lagendijk E.L."/>
            <person name="Lapidus A."/>
            <person name="Levasseur A."/>
            <person name="Lindquist E."/>
            <person name="Lipzen A."/>
            <person name="Logrieco A.F."/>
            <person name="MacCabe A."/>
            <person name="Maekelae M.R."/>
            <person name="Malavazi I."/>
            <person name="Melin P."/>
            <person name="Meyer V."/>
            <person name="Mielnichuk N."/>
            <person name="Miskei M."/>
            <person name="Molnar A.P."/>
            <person name="Mule G."/>
            <person name="Ngan C.Y."/>
            <person name="Orejas M."/>
            <person name="Orosz E."/>
            <person name="Ouedraogo J.P."/>
            <person name="Overkamp K.M."/>
            <person name="Park H.-S."/>
            <person name="Perrone G."/>
            <person name="Piumi F."/>
            <person name="Punt P.J."/>
            <person name="Ram A.F."/>
            <person name="Ramon A."/>
            <person name="Rauscher S."/>
            <person name="Record E."/>
            <person name="Riano-Pachon D.M."/>
            <person name="Robert V."/>
            <person name="Roehrig J."/>
            <person name="Ruller R."/>
            <person name="Salamov A."/>
            <person name="Salih N.S."/>
            <person name="Samson R.A."/>
            <person name="Sandor E."/>
            <person name="Sanguinetti M."/>
            <person name="Schuetze T."/>
            <person name="Sepcic K."/>
            <person name="Shelest E."/>
            <person name="Sherlock G."/>
            <person name="Sophianopoulou V."/>
            <person name="Squina F.M."/>
            <person name="Sun H."/>
            <person name="Susca A."/>
            <person name="Todd R.B."/>
            <person name="Tsang A."/>
            <person name="Unkles S.E."/>
            <person name="van de Wiele N."/>
            <person name="van Rossen-Uffink D."/>
            <person name="Oliveira J.V."/>
            <person name="Vesth T.C."/>
            <person name="Visser J."/>
            <person name="Yu J.-H."/>
            <person name="Zhou M."/>
            <person name="Andersen M.R."/>
            <person name="Archer D.B."/>
            <person name="Baker S.E."/>
            <person name="Benoit I."/>
            <person name="Brakhage A.A."/>
            <person name="Braus G.H."/>
            <person name="Fischer R."/>
            <person name="Frisvad J.C."/>
            <person name="Goldman G.H."/>
            <person name="Houbraken J."/>
            <person name="Oakley B."/>
            <person name="Pocsi I."/>
            <person name="Scazzocchio C."/>
            <person name="Seiboth B."/>
            <person name="vanKuyk P.A."/>
            <person name="Wortman J."/>
            <person name="Dyer P.S."/>
            <person name="Grigoriev I.V."/>
        </authorList>
    </citation>
    <scope>NUCLEOTIDE SEQUENCE [LARGE SCALE GENOMIC DNA]</scope>
    <source>
        <strain evidence="4">CBS 593.65</strain>
    </source>
</reference>
<organism evidence="3 4">
    <name type="scientific">Aspergillus sydowii CBS 593.65</name>
    <dbReference type="NCBI Taxonomy" id="1036612"/>
    <lineage>
        <taxon>Eukaryota</taxon>
        <taxon>Fungi</taxon>
        <taxon>Dikarya</taxon>
        <taxon>Ascomycota</taxon>
        <taxon>Pezizomycotina</taxon>
        <taxon>Eurotiomycetes</taxon>
        <taxon>Eurotiomycetidae</taxon>
        <taxon>Eurotiales</taxon>
        <taxon>Aspergillaceae</taxon>
        <taxon>Aspergillus</taxon>
        <taxon>Aspergillus subgen. Nidulantes</taxon>
    </lineage>
</organism>
<proteinExistence type="predicted"/>
<feature type="chain" id="PRO_5012476755" evidence="2">
    <location>
        <begin position="21"/>
        <end position="113"/>
    </location>
</feature>
<dbReference type="EMBL" id="KV878584">
    <property type="protein sequence ID" value="OJJ61063.1"/>
    <property type="molecule type" value="Genomic_DNA"/>
</dbReference>
<dbReference type="AlphaFoldDB" id="A0A1L9TP49"/>
<protein>
    <submittedName>
        <fullName evidence="3">Uncharacterized protein</fullName>
    </submittedName>
</protein>
<dbReference type="OrthoDB" id="4506442at2759"/>
<feature type="signal peptide" evidence="2">
    <location>
        <begin position="1"/>
        <end position="20"/>
    </location>
</feature>
<dbReference type="VEuPathDB" id="FungiDB:ASPSYDRAFT_29568"/>
<keyword evidence="2" id="KW-0732">Signal</keyword>
<evidence type="ECO:0000256" key="1">
    <source>
        <dbReference type="SAM" id="MobiDB-lite"/>
    </source>
</evidence>
<dbReference type="GeneID" id="63760735"/>
<accession>A0A1L9TP49</accession>
<evidence type="ECO:0000256" key="2">
    <source>
        <dbReference type="SAM" id="SignalP"/>
    </source>
</evidence>
<name>A0A1L9TP49_9EURO</name>
<evidence type="ECO:0000313" key="3">
    <source>
        <dbReference type="EMBL" id="OJJ61063.1"/>
    </source>
</evidence>
<feature type="compositionally biased region" description="Basic and acidic residues" evidence="1">
    <location>
        <begin position="99"/>
        <end position="113"/>
    </location>
</feature>
<feature type="region of interest" description="Disordered" evidence="1">
    <location>
        <begin position="79"/>
        <end position="113"/>
    </location>
</feature>
<gene>
    <name evidence="3" type="ORF">ASPSYDRAFT_29568</name>
</gene>